<evidence type="ECO:0000313" key="2">
    <source>
        <dbReference type="Proteomes" id="UP000243797"/>
    </source>
</evidence>
<gene>
    <name evidence="1" type="ORF">CAC42_3839</name>
</gene>
<dbReference type="Proteomes" id="UP000243797">
    <property type="component" value="Unassembled WGS sequence"/>
</dbReference>
<organism evidence="1 2">
    <name type="scientific">Sphaceloma murrayae</name>
    <dbReference type="NCBI Taxonomy" id="2082308"/>
    <lineage>
        <taxon>Eukaryota</taxon>
        <taxon>Fungi</taxon>
        <taxon>Dikarya</taxon>
        <taxon>Ascomycota</taxon>
        <taxon>Pezizomycotina</taxon>
        <taxon>Dothideomycetes</taxon>
        <taxon>Dothideomycetidae</taxon>
        <taxon>Myriangiales</taxon>
        <taxon>Elsinoaceae</taxon>
        <taxon>Sphaceloma</taxon>
    </lineage>
</organism>
<dbReference type="InParanoid" id="A0A2K1QPT5"/>
<comment type="caution">
    <text evidence="1">The sequence shown here is derived from an EMBL/GenBank/DDBJ whole genome shotgun (WGS) entry which is preliminary data.</text>
</comment>
<dbReference type="OrthoDB" id="2590011at2759"/>
<evidence type="ECO:0000313" key="1">
    <source>
        <dbReference type="EMBL" id="PNS17104.1"/>
    </source>
</evidence>
<name>A0A2K1QPT5_9PEZI</name>
<protein>
    <submittedName>
        <fullName evidence="1">Uncharacterized protein</fullName>
    </submittedName>
</protein>
<dbReference type="EMBL" id="NKHZ01000053">
    <property type="protein sequence ID" value="PNS17104.1"/>
    <property type="molecule type" value="Genomic_DNA"/>
</dbReference>
<proteinExistence type="predicted"/>
<reference evidence="1 2" key="1">
    <citation type="submission" date="2017-06" db="EMBL/GenBank/DDBJ databases">
        <title>Draft genome sequence of a variant of Elsinoe murrayae.</title>
        <authorList>
            <person name="Cheng Q."/>
        </authorList>
    </citation>
    <scope>NUCLEOTIDE SEQUENCE [LARGE SCALE GENOMIC DNA]</scope>
    <source>
        <strain evidence="1 2">CQ-2017a</strain>
    </source>
</reference>
<accession>A0A2K1QPT5</accession>
<keyword evidence="2" id="KW-1185">Reference proteome</keyword>
<dbReference type="AlphaFoldDB" id="A0A2K1QPT5"/>
<sequence>MSHMQYLVVRSHNAEGQPFHHPMERADDIEHEHMSGHALMASCPPFSHVMEKPGEPYPHQMPTGISKPDLRRLLELSARLPVDGGELTPVMAWAMILRDERIAQLTAQEIVAVQNDLLTKVRCYGFGAVLEEFEVNDALSAVFAAREAMANMKNTMSAHMSHQHVMA</sequence>